<dbReference type="SUPFAM" id="SSF55031">
    <property type="entry name" value="Bacterial exopeptidase dimerisation domain"/>
    <property type="match status" value="1"/>
</dbReference>
<dbReference type="EMBL" id="LK932465">
    <property type="protein sequence ID" value="CDS83032.1"/>
    <property type="molecule type" value="Genomic_DNA"/>
</dbReference>
<dbReference type="PANTHER" id="PTHR11014">
    <property type="entry name" value="PEPTIDASE M20 FAMILY MEMBER"/>
    <property type="match status" value="1"/>
</dbReference>
<feature type="binding site" evidence="2">
    <location>
        <position position="380"/>
    </location>
    <ligand>
        <name>Mn(2+)</name>
        <dbReference type="ChEBI" id="CHEBI:29035"/>
        <label>2</label>
    </ligand>
</feature>
<evidence type="ECO:0000313" key="4">
    <source>
        <dbReference type="EMBL" id="CDS83032.1"/>
    </source>
</evidence>
<dbReference type="EMBL" id="LK932347">
    <property type="protein sequence ID" value="CDS83171.1"/>
    <property type="molecule type" value="Genomic_DNA"/>
</dbReference>
<organism evidence="5">
    <name type="scientific">Clostridioides difficile</name>
    <name type="common">Peptoclostridium difficile</name>
    <dbReference type="NCBI Taxonomy" id="1496"/>
    <lineage>
        <taxon>Bacteria</taxon>
        <taxon>Bacillati</taxon>
        <taxon>Bacillota</taxon>
        <taxon>Clostridia</taxon>
        <taxon>Peptostreptococcales</taxon>
        <taxon>Peptostreptococcaceae</taxon>
        <taxon>Clostridioides</taxon>
    </lineage>
</organism>
<sequence>MQQALKLKYQTKELGKDFVIESCNSIKPWLINIRRELHKIPELALEENLTKQKVISYLKEIGIDYMEFTKHNGIMAYILKESADKTICIRADMDALPIEEENNIPYKSIHSGKMHACGHDAHTTMLLGACKVLHSIKDKLNVNVKFLFQPAEEGFGGAKFLVEDGCLENPKADYIFGLHVMPHIETGLIETKYDTLNASVDTIKISIKGKRAHGAYPENGIDAIVTASQIVTSLQTIISRNLEPNNAAVLTIGKIYGGDAHNVICEDVKLEGTLRTLNSKTRNFMIDKIAKIVGDTASAFGCVGTLHISDENYPAVINEKELVDTVISSTKELLGEEKFILRPNPSLGGEDFSFYTEHCKGAFFHLGCKNEKKGLISPLHTSSFNIDEDCLPIGVMMHVMNTLYFN</sequence>
<dbReference type="NCBIfam" id="TIGR01891">
    <property type="entry name" value="amidohydrolases"/>
    <property type="match status" value="1"/>
</dbReference>
<proteinExistence type="predicted"/>
<evidence type="ECO:0000256" key="1">
    <source>
        <dbReference type="ARBA" id="ARBA00022801"/>
    </source>
</evidence>
<dbReference type="Gene3D" id="3.40.630.10">
    <property type="entry name" value="Zn peptidases"/>
    <property type="match status" value="1"/>
</dbReference>
<protein>
    <submittedName>
        <fullName evidence="5">IAA-amino acid hydrolase ILR1-like 7</fullName>
    </submittedName>
    <submittedName>
        <fullName evidence="4">Putative peptidase, M20D family</fullName>
        <ecNumber evidence="4 5">3.5.1.-</ecNumber>
    </submittedName>
</protein>
<gene>
    <name evidence="5" type="primary">ILL</name>
    <name evidence="6" type="ORF">BN1095_210063</name>
    <name evidence="4" type="ORF">BN1096_160060</name>
    <name evidence="5" type="ORF">BN1097_140061</name>
</gene>
<feature type="binding site" evidence="2">
    <location>
        <position position="119"/>
    </location>
    <ligand>
        <name>Mn(2+)</name>
        <dbReference type="ChEBI" id="CHEBI:29035"/>
        <label>2</label>
    </ligand>
</feature>
<dbReference type="EMBL" id="LK932861">
    <property type="protein sequence ID" value="CDS97475.1"/>
    <property type="molecule type" value="Genomic_DNA"/>
</dbReference>
<dbReference type="InterPro" id="IPR011650">
    <property type="entry name" value="Peptidase_M20_dimer"/>
</dbReference>
<dbReference type="Pfam" id="PF01546">
    <property type="entry name" value="Peptidase_M20"/>
    <property type="match status" value="1"/>
</dbReference>
<evidence type="ECO:0000259" key="3">
    <source>
        <dbReference type="Pfam" id="PF07687"/>
    </source>
</evidence>
<comment type="cofactor">
    <cofactor evidence="2">
        <name>Mn(2+)</name>
        <dbReference type="ChEBI" id="CHEBI:29035"/>
    </cofactor>
    <text evidence="2">The Mn(2+) ion enhances activity.</text>
</comment>
<feature type="binding site" evidence="2">
    <location>
        <position position="153"/>
    </location>
    <ligand>
        <name>Mn(2+)</name>
        <dbReference type="ChEBI" id="CHEBI:29035"/>
        <label>2</label>
    </ligand>
</feature>
<evidence type="ECO:0000256" key="2">
    <source>
        <dbReference type="PIRSR" id="PIRSR005962-1"/>
    </source>
</evidence>
<keyword evidence="2" id="KW-0479">Metal-binding</keyword>
<keyword evidence="1 5" id="KW-0378">Hydrolase</keyword>
<reference evidence="5" key="1">
    <citation type="submission" date="2014-07" db="EMBL/GenBank/DDBJ databases">
        <authorList>
            <person name="Monot Marc"/>
        </authorList>
    </citation>
    <scope>NUCLEOTIDE SEQUENCE</scope>
    <source>
        <strain evidence="6">7032989</strain>
        <strain evidence="5">7032994</strain>
    </source>
</reference>
<dbReference type="Gene3D" id="3.30.70.360">
    <property type="match status" value="1"/>
</dbReference>
<dbReference type="AlphaFoldDB" id="A0A069A4X0"/>
<dbReference type="FunFam" id="3.30.70.360:FF:000001">
    <property type="entry name" value="N-acetyldiaminopimelate deacetylase"/>
    <property type="match status" value="1"/>
</dbReference>
<dbReference type="EC" id="3.5.1.-" evidence="4 5"/>
<dbReference type="InterPro" id="IPR036264">
    <property type="entry name" value="Bact_exopeptidase_dim_dom"/>
</dbReference>
<dbReference type="SUPFAM" id="SSF53187">
    <property type="entry name" value="Zn-dependent exopeptidases"/>
    <property type="match status" value="1"/>
</dbReference>
<dbReference type="PANTHER" id="PTHR11014:SF63">
    <property type="entry name" value="METALLOPEPTIDASE, PUTATIVE (AFU_ORTHOLOGUE AFUA_6G09600)-RELATED"/>
    <property type="match status" value="1"/>
</dbReference>
<evidence type="ECO:0000313" key="5">
    <source>
        <dbReference type="EMBL" id="CDS83171.1"/>
    </source>
</evidence>
<name>A0A069A4X0_CLODI</name>
<dbReference type="InterPro" id="IPR017439">
    <property type="entry name" value="Amidohydrolase"/>
</dbReference>
<feature type="binding site" evidence="2">
    <location>
        <position position="117"/>
    </location>
    <ligand>
        <name>Mn(2+)</name>
        <dbReference type="ChEBI" id="CHEBI:29035"/>
        <label>2</label>
    </ligand>
</feature>
<dbReference type="RefSeq" id="WP_016729216.1">
    <property type="nucleotide sequence ID" value="NZ_BAABSG010000007.1"/>
</dbReference>
<evidence type="ECO:0000313" key="6">
    <source>
        <dbReference type="EMBL" id="CDS97475.1"/>
    </source>
</evidence>
<dbReference type="PATRIC" id="fig|1496.854.peg.190"/>
<feature type="domain" description="Peptidase M20 dimerisation" evidence="3">
    <location>
        <begin position="202"/>
        <end position="297"/>
    </location>
</feature>
<keyword evidence="2" id="KW-0464">Manganese</keyword>
<feature type="binding site" evidence="2">
    <location>
        <position position="179"/>
    </location>
    <ligand>
        <name>Mn(2+)</name>
        <dbReference type="ChEBI" id="CHEBI:29035"/>
        <label>2</label>
    </ligand>
</feature>
<dbReference type="Pfam" id="PF07687">
    <property type="entry name" value="M20_dimer"/>
    <property type="match status" value="1"/>
</dbReference>
<dbReference type="PIRSF" id="PIRSF005962">
    <property type="entry name" value="Pept_M20D_amidohydro"/>
    <property type="match status" value="1"/>
</dbReference>
<dbReference type="GO" id="GO:0019877">
    <property type="term" value="P:diaminopimelate biosynthetic process"/>
    <property type="evidence" value="ECO:0007669"/>
    <property type="project" value="UniProtKB-ARBA"/>
</dbReference>
<dbReference type="InterPro" id="IPR002933">
    <property type="entry name" value="Peptidase_M20"/>
</dbReference>
<accession>A0A069A4X0</accession>
<dbReference type="CDD" id="cd03886">
    <property type="entry name" value="M20_Acy1"/>
    <property type="match status" value="1"/>
</dbReference>
<dbReference type="GO" id="GO:0046872">
    <property type="term" value="F:metal ion binding"/>
    <property type="evidence" value="ECO:0007669"/>
    <property type="project" value="UniProtKB-KW"/>
</dbReference>
<dbReference type="GO" id="GO:0050118">
    <property type="term" value="F:N-acetyldiaminopimelate deacetylase activity"/>
    <property type="evidence" value="ECO:0007669"/>
    <property type="project" value="UniProtKB-ARBA"/>
</dbReference>